<dbReference type="EMBL" id="FJMZ01000037">
    <property type="protein sequence ID" value="CZR00397.1"/>
    <property type="molecule type" value="Genomic_DNA"/>
</dbReference>
<gene>
    <name evidence="2" type="ORF">SAMN04488507_107111</name>
    <name evidence="1" type="ORF">TFLO_2527</name>
</gene>
<keyword evidence="3" id="KW-1185">Reference proteome</keyword>
<reference evidence="1 3" key="1">
    <citation type="submission" date="2016-02" db="EMBL/GenBank/DDBJ databases">
        <authorList>
            <person name="Strepis N."/>
        </authorList>
    </citation>
    <scope>NUCLEOTIDE SEQUENCE [LARGE SCALE GENOMIC DNA]</scope>
    <source>
        <strain evidence="1">Trichococcus flocculiformis</strain>
    </source>
</reference>
<sequence>MNLEELIEKIEAFKASHPEGTFEFLVQPQRDLDDLFAELLILDVATDADGNPEARAEEALLTLENPSNDELAMLESIAEALKTYLYLNYS</sequence>
<protein>
    <submittedName>
        <fullName evidence="2">Uncharacterized protein</fullName>
    </submittedName>
</protein>
<dbReference type="Proteomes" id="UP000199686">
    <property type="component" value="Unassembled WGS sequence"/>
</dbReference>
<reference evidence="2 4" key="2">
    <citation type="submission" date="2016-10" db="EMBL/GenBank/DDBJ databases">
        <authorList>
            <person name="Varghese N."/>
            <person name="Submissions S."/>
        </authorList>
    </citation>
    <scope>NUCLEOTIDE SEQUENCE [LARGE SCALE GENOMIC DNA]</scope>
    <source>
        <strain evidence="2 4">DSM 2094</strain>
    </source>
</reference>
<evidence type="ECO:0000313" key="4">
    <source>
        <dbReference type="Proteomes" id="UP000199686"/>
    </source>
</evidence>
<evidence type="ECO:0000313" key="2">
    <source>
        <dbReference type="EMBL" id="SFI19624.1"/>
    </source>
</evidence>
<name>A0AB38BLL0_9LACT</name>
<evidence type="ECO:0000313" key="3">
    <source>
        <dbReference type="Proteomes" id="UP000195947"/>
    </source>
</evidence>
<comment type="caution">
    <text evidence="2">The sequence shown here is derived from an EMBL/GenBank/DDBJ whole genome shotgun (WGS) entry which is preliminary data.</text>
</comment>
<dbReference type="Proteomes" id="UP000195947">
    <property type="component" value="Unassembled WGS sequence"/>
</dbReference>
<dbReference type="RefSeq" id="WP_086990116.1">
    <property type="nucleotide sequence ID" value="NZ_FJMZ01000037.1"/>
</dbReference>
<proteinExistence type="predicted"/>
<accession>A0AB38BLL0</accession>
<organism evidence="2 4">
    <name type="scientific">Trichococcus flocculiformis</name>
    <dbReference type="NCBI Taxonomy" id="82803"/>
    <lineage>
        <taxon>Bacteria</taxon>
        <taxon>Bacillati</taxon>
        <taxon>Bacillota</taxon>
        <taxon>Bacilli</taxon>
        <taxon>Lactobacillales</taxon>
        <taxon>Carnobacteriaceae</taxon>
        <taxon>Trichococcus</taxon>
    </lineage>
</organism>
<dbReference type="EMBL" id="FOQC01000071">
    <property type="protein sequence ID" value="SFI19624.1"/>
    <property type="molecule type" value="Genomic_DNA"/>
</dbReference>
<evidence type="ECO:0000313" key="1">
    <source>
        <dbReference type="EMBL" id="CZR00397.1"/>
    </source>
</evidence>
<dbReference type="AlphaFoldDB" id="A0AB38BLL0"/>